<keyword evidence="2" id="KW-1133">Transmembrane helix</keyword>
<dbReference type="Pfam" id="PF12732">
    <property type="entry name" value="YtxH"/>
    <property type="match status" value="1"/>
</dbReference>
<dbReference type="RefSeq" id="WP_204543295.1">
    <property type="nucleotide sequence ID" value="NZ_JAFBFI010000009.1"/>
</dbReference>
<feature type="region of interest" description="Disordered" evidence="1">
    <location>
        <begin position="126"/>
        <end position="148"/>
    </location>
</feature>
<evidence type="ECO:0000313" key="3">
    <source>
        <dbReference type="EMBL" id="MBM7692925.1"/>
    </source>
</evidence>
<reference evidence="3 4" key="1">
    <citation type="submission" date="2021-01" db="EMBL/GenBank/DDBJ databases">
        <title>Genomic Encyclopedia of Type Strains, Phase IV (KMG-IV): sequencing the most valuable type-strain genomes for metagenomic binning, comparative biology and taxonomic classification.</title>
        <authorList>
            <person name="Goeker M."/>
        </authorList>
    </citation>
    <scope>NUCLEOTIDE SEQUENCE [LARGE SCALE GENOMIC DNA]</scope>
    <source>
        <strain evidence="3 4">DSM 105482</strain>
    </source>
</reference>
<feature type="transmembrane region" description="Helical" evidence="2">
    <location>
        <begin position="46"/>
        <end position="65"/>
    </location>
</feature>
<feature type="region of interest" description="Disordered" evidence="1">
    <location>
        <begin position="188"/>
        <end position="249"/>
    </location>
</feature>
<evidence type="ECO:0000256" key="1">
    <source>
        <dbReference type="SAM" id="MobiDB-lite"/>
    </source>
</evidence>
<keyword evidence="4" id="KW-1185">Reference proteome</keyword>
<proteinExistence type="predicted"/>
<dbReference type="InterPro" id="IPR024623">
    <property type="entry name" value="YtxH"/>
</dbReference>
<evidence type="ECO:0000313" key="4">
    <source>
        <dbReference type="Proteomes" id="UP000823486"/>
    </source>
</evidence>
<dbReference type="Proteomes" id="UP000823486">
    <property type="component" value="Unassembled WGS sequence"/>
</dbReference>
<accession>A0ABS2QIS4</accession>
<evidence type="ECO:0000256" key="2">
    <source>
        <dbReference type="SAM" id="Phobius"/>
    </source>
</evidence>
<dbReference type="EMBL" id="JAFBFI010000009">
    <property type="protein sequence ID" value="MBM7692925.1"/>
    <property type="molecule type" value="Genomic_DNA"/>
</dbReference>
<gene>
    <name evidence="3" type="ORF">JOC77_002356</name>
</gene>
<keyword evidence="2" id="KW-0812">Transmembrane</keyword>
<comment type="caution">
    <text evidence="3">The sequence shown here is derived from an EMBL/GenBank/DDBJ whole genome shotgun (WGS) entry which is preliminary data.</text>
</comment>
<dbReference type="PANTHER" id="PTHR35792">
    <property type="entry name" value="GENERAL STRESS PROTEIN"/>
    <property type="match status" value="1"/>
</dbReference>
<dbReference type="InterPro" id="IPR052928">
    <property type="entry name" value="Desiccation-related_membrane"/>
</dbReference>
<keyword evidence="2" id="KW-0472">Membrane</keyword>
<protein>
    <submittedName>
        <fullName evidence="3">Gas vesicle protein</fullName>
    </submittedName>
</protein>
<name>A0ABS2QIS4_9BACI</name>
<feature type="compositionally biased region" description="Basic and acidic residues" evidence="1">
    <location>
        <begin position="131"/>
        <end position="144"/>
    </location>
</feature>
<sequence length="249" mass="26412">MTQRENNQAFRENGQVYRENGQVYRDNQQLHQEYRENRENINTKDFLIGTLIGGIVGAATALFMAPKSGKELRGDLNTQTTNLLDKTEKIRQTAMEKGTQIAGVAKDRTNTITETVTSTSQNLMNKVKTMTGKDKGTGTEEDSQKYGLSNTADSIKAVVPNDYADSTDDMEDILTSADMAAAEGIESASTNDFTAGTTTSTGSTSAGNTTSGTAKAGTSSYATSGSGSVSNSKDSSKGSSQNNSSSSQK</sequence>
<dbReference type="PANTHER" id="PTHR35792:SF1">
    <property type="entry name" value="SLL0268 PROTEIN"/>
    <property type="match status" value="1"/>
</dbReference>
<organism evidence="3 4">
    <name type="scientific">Peribacillus deserti</name>
    <dbReference type="NCBI Taxonomy" id="673318"/>
    <lineage>
        <taxon>Bacteria</taxon>
        <taxon>Bacillati</taxon>
        <taxon>Bacillota</taxon>
        <taxon>Bacilli</taxon>
        <taxon>Bacillales</taxon>
        <taxon>Bacillaceae</taxon>
        <taxon>Peribacillus</taxon>
    </lineage>
</organism>